<evidence type="ECO:0008006" key="4">
    <source>
        <dbReference type="Google" id="ProtNLM"/>
    </source>
</evidence>
<evidence type="ECO:0000256" key="1">
    <source>
        <dbReference type="SAM" id="Phobius"/>
    </source>
</evidence>
<gene>
    <name evidence="3" type="ORF">OCBIM_22029069mg</name>
</gene>
<keyword evidence="1" id="KW-1133">Transmembrane helix</keyword>
<keyword evidence="1" id="KW-0472">Membrane</keyword>
<feature type="signal peptide" evidence="2">
    <location>
        <begin position="1"/>
        <end position="25"/>
    </location>
</feature>
<dbReference type="KEGG" id="obi:106875090"/>
<reference evidence="3" key="1">
    <citation type="submission" date="2015-07" db="EMBL/GenBank/DDBJ databases">
        <title>MeaNS - Measles Nucleotide Surveillance Program.</title>
        <authorList>
            <person name="Tran T."/>
            <person name="Druce J."/>
        </authorList>
    </citation>
    <scope>NUCLEOTIDE SEQUENCE</scope>
    <source>
        <strain evidence="3">UCB-OBI-ISO-001</strain>
        <tissue evidence="3">Gonad</tissue>
    </source>
</reference>
<feature type="chain" id="PRO_5005583285" description="Vesicular, overexpressed in cancer, prosurvival protein 1" evidence="2">
    <location>
        <begin position="26"/>
        <end position="140"/>
    </location>
</feature>
<proteinExistence type="predicted"/>
<evidence type="ECO:0000313" key="3">
    <source>
        <dbReference type="EMBL" id="KOF79740.1"/>
    </source>
</evidence>
<feature type="transmembrane region" description="Helical" evidence="1">
    <location>
        <begin position="58"/>
        <end position="79"/>
    </location>
</feature>
<evidence type="ECO:0000256" key="2">
    <source>
        <dbReference type="SAM" id="SignalP"/>
    </source>
</evidence>
<accession>A0A0L8GT05</accession>
<keyword evidence="2" id="KW-0732">Signal</keyword>
<dbReference type="OrthoDB" id="6118029at2759"/>
<sequence>MFGSLSLAYGAFPLIFLNFATIVEASITCGTFLCTGNAYCCGVSGSSCCFYRPVYRIWWFWFVWSLIFLGIISCSYLCYKRKYRNNQIIRATRVYGPPPNQPGAYVVGPYQGYNVPVQPLTTNPVAPPPYKMQAPPYTPN</sequence>
<keyword evidence="1" id="KW-0812">Transmembrane</keyword>
<protein>
    <recommendedName>
        <fullName evidence="4">Vesicular, overexpressed in cancer, prosurvival protein 1</fullName>
    </recommendedName>
</protein>
<dbReference type="EMBL" id="KQ420640">
    <property type="protein sequence ID" value="KOF79740.1"/>
    <property type="molecule type" value="Genomic_DNA"/>
</dbReference>
<dbReference type="AlphaFoldDB" id="A0A0L8GT05"/>
<organism evidence="3">
    <name type="scientific">Octopus bimaculoides</name>
    <name type="common">California two-spotted octopus</name>
    <dbReference type="NCBI Taxonomy" id="37653"/>
    <lineage>
        <taxon>Eukaryota</taxon>
        <taxon>Metazoa</taxon>
        <taxon>Spiralia</taxon>
        <taxon>Lophotrochozoa</taxon>
        <taxon>Mollusca</taxon>
        <taxon>Cephalopoda</taxon>
        <taxon>Coleoidea</taxon>
        <taxon>Octopodiformes</taxon>
        <taxon>Octopoda</taxon>
        <taxon>Incirrata</taxon>
        <taxon>Octopodidae</taxon>
        <taxon>Octopus</taxon>
    </lineage>
</organism>
<dbReference type="OMA" id="TACGYAI"/>
<name>A0A0L8GT05_OCTBM</name>